<gene>
    <name evidence="2" type="ORF">BHK69_15820</name>
</gene>
<dbReference type="KEGG" id="bvv:BHK69_15820"/>
<keyword evidence="3" id="KW-1185">Reference proteome</keyword>
<dbReference type="RefSeq" id="WP_069690934.1">
    <property type="nucleotide sequence ID" value="NZ_CP017147.1"/>
</dbReference>
<evidence type="ECO:0000313" key="3">
    <source>
        <dbReference type="Proteomes" id="UP000094969"/>
    </source>
</evidence>
<dbReference type="PROSITE" id="PS51257">
    <property type="entry name" value="PROKAR_LIPOPROTEIN"/>
    <property type="match status" value="1"/>
</dbReference>
<accession>A0A1D7U2X8</accession>
<keyword evidence="1" id="KW-1133">Transmembrane helix</keyword>
<feature type="transmembrane region" description="Helical" evidence="1">
    <location>
        <begin position="77"/>
        <end position="97"/>
    </location>
</feature>
<keyword evidence="1" id="KW-0812">Transmembrane</keyword>
<proteinExistence type="predicted"/>
<evidence type="ECO:0000256" key="1">
    <source>
        <dbReference type="SAM" id="Phobius"/>
    </source>
</evidence>
<evidence type="ECO:0008006" key="4">
    <source>
        <dbReference type="Google" id="ProtNLM"/>
    </source>
</evidence>
<feature type="transmembrane region" description="Helical" evidence="1">
    <location>
        <begin position="39"/>
        <end position="65"/>
    </location>
</feature>
<protein>
    <recommendedName>
        <fullName evidence="4">Lipoprotein</fullName>
    </recommendedName>
</protein>
<evidence type="ECO:0000313" key="2">
    <source>
        <dbReference type="EMBL" id="AOO81723.1"/>
    </source>
</evidence>
<keyword evidence="1" id="KW-0472">Membrane</keyword>
<sequence length="98" mass="10221">MSGCLAKALPFLAWLLSGCALIVWILGTPGVSGTPFANGWAIGFVASLGYLCGYPILLLSAALLRRRPASALTAARMIWYAMAGWVVAMTVSLAMMAG</sequence>
<reference evidence="2 3" key="1">
    <citation type="journal article" date="2015" name="Antonie Van Leeuwenhoek">
        <title>Bosea vaviloviae sp. nov., a new species of slow-growing rhizobia isolated from nodules of the relict species Vavilovia formosa (Stev.) Fed.</title>
        <authorList>
            <person name="Safronova V.I."/>
            <person name="Kuznetsova I.G."/>
            <person name="Sazanova A.L."/>
            <person name="Kimeklis A.K."/>
            <person name="Belimov A.A."/>
            <person name="Andronov E.E."/>
            <person name="Pinaev A.G."/>
            <person name="Chizhevskaya E.P."/>
            <person name="Pukhaev A.R."/>
            <person name="Popov K.P."/>
            <person name="Willems A."/>
            <person name="Tikhonovich I.A."/>
        </authorList>
    </citation>
    <scope>NUCLEOTIDE SEQUENCE [LARGE SCALE GENOMIC DNA]</scope>
    <source>
        <strain evidence="2 3">Vaf18</strain>
    </source>
</reference>
<organism evidence="2 3">
    <name type="scientific">Bosea vaviloviae</name>
    <dbReference type="NCBI Taxonomy" id="1526658"/>
    <lineage>
        <taxon>Bacteria</taxon>
        <taxon>Pseudomonadati</taxon>
        <taxon>Pseudomonadota</taxon>
        <taxon>Alphaproteobacteria</taxon>
        <taxon>Hyphomicrobiales</taxon>
        <taxon>Boseaceae</taxon>
        <taxon>Bosea</taxon>
    </lineage>
</organism>
<dbReference type="AlphaFoldDB" id="A0A1D7U2X8"/>
<dbReference type="STRING" id="1526658.BHK69_15820"/>
<feature type="transmembrane region" description="Helical" evidence="1">
    <location>
        <begin position="9"/>
        <end position="27"/>
    </location>
</feature>
<dbReference type="EMBL" id="CP017147">
    <property type="protein sequence ID" value="AOO81723.1"/>
    <property type="molecule type" value="Genomic_DNA"/>
</dbReference>
<name>A0A1D7U2X8_9HYPH</name>
<dbReference type="Proteomes" id="UP000094969">
    <property type="component" value="Chromosome"/>
</dbReference>